<dbReference type="Proteomes" id="UP000826212">
    <property type="component" value="Chromosome"/>
</dbReference>
<protein>
    <submittedName>
        <fullName evidence="1">CoA pyrophosphatase</fullName>
    </submittedName>
</protein>
<keyword evidence="2" id="KW-1185">Reference proteome</keyword>
<evidence type="ECO:0000313" key="2">
    <source>
        <dbReference type="Proteomes" id="UP000826212"/>
    </source>
</evidence>
<organism evidence="1 2">
    <name type="scientific">Halosquirtibacter laminarini</name>
    <dbReference type="NCBI Taxonomy" id="3374600"/>
    <lineage>
        <taxon>Bacteria</taxon>
        <taxon>Pseudomonadati</taxon>
        <taxon>Bacteroidota</taxon>
        <taxon>Bacteroidia</taxon>
        <taxon>Marinilabiliales</taxon>
        <taxon>Prolixibacteraceae</taxon>
        <taxon>Halosquirtibacter</taxon>
    </lineage>
</organism>
<accession>A0AC61NNP1</accession>
<gene>
    <name evidence="1" type="ORF">K4L44_01090</name>
</gene>
<dbReference type="EMBL" id="CP081303">
    <property type="protein sequence ID" value="QZE14495.1"/>
    <property type="molecule type" value="Genomic_DNA"/>
</dbReference>
<name>A0AC61NNP1_9BACT</name>
<evidence type="ECO:0000313" key="1">
    <source>
        <dbReference type="EMBL" id="QZE14495.1"/>
    </source>
</evidence>
<reference evidence="1" key="1">
    <citation type="submission" date="2021-08" db="EMBL/GenBank/DDBJ databases">
        <title>Novel anaerobic bacterium isolated from sea squirt in East Sea, Republic of Korea.</title>
        <authorList>
            <person name="Nguyen T.H."/>
            <person name="Li Z."/>
            <person name="Lee Y.-J."/>
            <person name="Ko J."/>
            <person name="Kim S.-G."/>
        </authorList>
    </citation>
    <scope>NUCLEOTIDE SEQUENCE</scope>
    <source>
        <strain evidence="1">KCTC 25031</strain>
    </source>
</reference>
<proteinExistence type="predicted"/>
<sequence length="211" mass="23879">MDSSNTLNNLRHQIKYNLPGKDAQLKMLPYVRELKPLGSHIETKESAVLILLWIDHSCKICIIKRNSKMRNHAGQYALPGGKFDPLEDTTLEETALRETFEEVGVSLSRKQMIGSLSRIYIPVSAFYITPYIAFIGHQHPSFNANPDEVEEVVEIPLETLFNSKGSMEVDIKGKKVTVPCYNYNETKIWGATAMILSELEAIWHSINKTKG</sequence>